<organism evidence="3 4">
    <name type="scientific">Nelumbo nucifera</name>
    <name type="common">Sacred lotus</name>
    <dbReference type="NCBI Taxonomy" id="4432"/>
    <lineage>
        <taxon>Eukaryota</taxon>
        <taxon>Viridiplantae</taxon>
        <taxon>Streptophyta</taxon>
        <taxon>Embryophyta</taxon>
        <taxon>Tracheophyta</taxon>
        <taxon>Spermatophyta</taxon>
        <taxon>Magnoliopsida</taxon>
        <taxon>Proteales</taxon>
        <taxon>Nelumbonaceae</taxon>
        <taxon>Nelumbo</taxon>
    </lineage>
</organism>
<dbReference type="PROSITE" id="PS00086">
    <property type="entry name" value="CYTOCHROME_P450"/>
    <property type="match status" value="1"/>
</dbReference>
<comment type="similarity">
    <text evidence="2">Belongs to the cytochrome P450 family.</text>
</comment>
<reference evidence="3 4" key="1">
    <citation type="journal article" date="2020" name="Mol. Biol. Evol.">
        <title>Distinct Expression and Methylation Patterns for Genes with Different Fates following a Single Whole-Genome Duplication in Flowering Plants.</title>
        <authorList>
            <person name="Shi T."/>
            <person name="Rahmani R.S."/>
            <person name="Gugger P.F."/>
            <person name="Wang M."/>
            <person name="Li H."/>
            <person name="Zhang Y."/>
            <person name="Li Z."/>
            <person name="Wang Q."/>
            <person name="Van de Peer Y."/>
            <person name="Marchal K."/>
            <person name="Chen J."/>
        </authorList>
    </citation>
    <scope>NUCLEOTIDE SEQUENCE [LARGE SCALE GENOMIC DNA]</scope>
    <source>
        <tissue evidence="3">Leaf</tissue>
    </source>
</reference>
<proteinExistence type="inferred from homology"/>
<dbReference type="PRINTS" id="PR00385">
    <property type="entry name" value="P450"/>
</dbReference>
<gene>
    <name evidence="3" type="ORF">HUJ06_025323</name>
</gene>
<dbReference type="InterPro" id="IPR002401">
    <property type="entry name" value="Cyt_P450_E_grp-I"/>
</dbReference>
<dbReference type="PANTHER" id="PTHR47951:SF7">
    <property type="entry name" value="FLAVONOID 3',5'-HYDROXYLASE-LIKE ISOFORM X1"/>
    <property type="match status" value="1"/>
</dbReference>
<keyword evidence="1 2" id="KW-0408">Iron</keyword>
<dbReference type="SUPFAM" id="SSF48264">
    <property type="entry name" value="Cytochrome P450"/>
    <property type="match status" value="1"/>
</dbReference>
<keyword evidence="1 2" id="KW-0479">Metal-binding</keyword>
<comment type="cofactor">
    <cofactor evidence="1">
        <name>heme</name>
        <dbReference type="ChEBI" id="CHEBI:30413"/>
    </cofactor>
</comment>
<dbReference type="GO" id="GO:0005506">
    <property type="term" value="F:iron ion binding"/>
    <property type="evidence" value="ECO:0007669"/>
    <property type="project" value="InterPro"/>
</dbReference>
<dbReference type="InterPro" id="IPR001128">
    <property type="entry name" value="Cyt_P450"/>
</dbReference>
<protein>
    <submittedName>
        <fullName evidence="3">Uncharacterized protein</fullName>
    </submittedName>
</protein>
<sequence length="221" mass="25084">MSLATNRLLQLKAALDFVVAGTDTTSTTSEWAMAEIMRKIQDELDDVVGKNSTVEELHIPKLHCLDAVVKENLRLHLVAPLLLPRHPSKSCYVARYTIPEGAQVLVNAWGIHRDPEAWDNPLEFHPESFLTKNGKWDYSGNNFHYFPFGTGRRICAGIPLAKRLLPYVLASLLHLFERRFADGTEIDMLEKTGITLKKMIPLVVVPKPRLLLEKYGYWFCG</sequence>
<name>A0A822XTZ8_NELNU</name>
<dbReference type="GO" id="GO:0016705">
    <property type="term" value="F:oxidoreductase activity, acting on paired donors, with incorporation or reduction of molecular oxygen"/>
    <property type="evidence" value="ECO:0007669"/>
    <property type="project" value="InterPro"/>
</dbReference>
<keyword evidence="1 2" id="KW-0349">Heme</keyword>
<keyword evidence="2" id="KW-0560">Oxidoreductase</keyword>
<dbReference type="Pfam" id="PF00067">
    <property type="entry name" value="p450"/>
    <property type="match status" value="1"/>
</dbReference>
<dbReference type="GO" id="GO:0004497">
    <property type="term" value="F:monooxygenase activity"/>
    <property type="evidence" value="ECO:0007669"/>
    <property type="project" value="UniProtKB-KW"/>
</dbReference>
<dbReference type="InterPro" id="IPR036396">
    <property type="entry name" value="Cyt_P450_sf"/>
</dbReference>
<keyword evidence="2" id="KW-0503">Monooxygenase</keyword>
<dbReference type="Proteomes" id="UP000607653">
    <property type="component" value="Unassembled WGS sequence"/>
</dbReference>
<keyword evidence="4" id="KW-1185">Reference proteome</keyword>
<dbReference type="EMBL" id="DUZY01000001">
    <property type="protein sequence ID" value="DAD23860.1"/>
    <property type="molecule type" value="Genomic_DNA"/>
</dbReference>
<feature type="binding site" description="axial binding residue" evidence="1">
    <location>
        <position position="155"/>
    </location>
    <ligand>
        <name>heme</name>
        <dbReference type="ChEBI" id="CHEBI:30413"/>
    </ligand>
    <ligandPart>
        <name>Fe</name>
        <dbReference type="ChEBI" id="CHEBI:18248"/>
    </ligandPart>
</feature>
<dbReference type="GO" id="GO:0020037">
    <property type="term" value="F:heme binding"/>
    <property type="evidence" value="ECO:0007669"/>
    <property type="project" value="InterPro"/>
</dbReference>
<evidence type="ECO:0000313" key="4">
    <source>
        <dbReference type="Proteomes" id="UP000607653"/>
    </source>
</evidence>
<dbReference type="PRINTS" id="PR00463">
    <property type="entry name" value="EP450I"/>
</dbReference>
<dbReference type="Gene3D" id="1.10.630.10">
    <property type="entry name" value="Cytochrome P450"/>
    <property type="match status" value="1"/>
</dbReference>
<dbReference type="AlphaFoldDB" id="A0A822XTZ8"/>
<evidence type="ECO:0000313" key="3">
    <source>
        <dbReference type="EMBL" id="DAD23860.1"/>
    </source>
</evidence>
<comment type="caution">
    <text evidence="3">The sequence shown here is derived from an EMBL/GenBank/DDBJ whole genome shotgun (WGS) entry which is preliminary data.</text>
</comment>
<evidence type="ECO:0000256" key="1">
    <source>
        <dbReference type="PIRSR" id="PIRSR602401-1"/>
    </source>
</evidence>
<accession>A0A822XTZ8</accession>
<evidence type="ECO:0000256" key="2">
    <source>
        <dbReference type="RuleBase" id="RU000461"/>
    </source>
</evidence>
<dbReference type="PANTHER" id="PTHR47951">
    <property type="entry name" value="OS08G0547900 PROTEIN"/>
    <property type="match status" value="1"/>
</dbReference>
<dbReference type="InterPro" id="IPR017972">
    <property type="entry name" value="Cyt_P450_CS"/>
</dbReference>